<proteinExistence type="predicted"/>
<dbReference type="Proteomes" id="UP000005737">
    <property type="component" value="Unassembled WGS sequence"/>
</dbReference>
<sequence length="171" mass="19142">MKPIAITESKHDLYALERILGVLPSISFSGFAASGKNAAISYARSALLSPNRRVVLVIDSDSLDPGKIDEGRQFVNDYLAKPDRNRFLLVQMIPEFERVFFYNEYMVTKGTVEKIHLAPRQGLYDLKGIASEDDYYEYIDGLSTKELESIARNAPEIQEIASFLSISVSAV</sequence>
<dbReference type="HOGENOM" id="CLU_1561045_0_0_12"/>
<reference evidence="1 2" key="1">
    <citation type="submission" date="2011-10" db="EMBL/GenBank/DDBJ databases">
        <title>The Improved High-Quality Draft genome of Leptonema illini DSM 21528.</title>
        <authorList>
            <consortium name="US DOE Joint Genome Institute (JGI-PGF)"/>
            <person name="Lucas S."/>
            <person name="Copeland A."/>
            <person name="Lapidus A."/>
            <person name="Glavina del Rio T."/>
            <person name="Dalin E."/>
            <person name="Tice H."/>
            <person name="Bruce D."/>
            <person name="Goodwin L."/>
            <person name="Pitluck S."/>
            <person name="Peters L."/>
            <person name="Mikhailova N."/>
            <person name="Held B."/>
            <person name="Kyrpides N."/>
            <person name="Mavromatis K."/>
            <person name="Ivanova N."/>
            <person name="Markowitz V."/>
            <person name="Cheng J.-F."/>
            <person name="Hugenholtz P."/>
            <person name="Woyke T."/>
            <person name="Wu D."/>
            <person name="Gronow S."/>
            <person name="Wellnitz S."/>
            <person name="Brambilla E.-M."/>
            <person name="Klenk H.-P."/>
            <person name="Eisen J.A."/>
        </authorList>
    </citation>
    <scope>NUCLEOTIDE SEQUENCE [LARGE SCALE GENOMIC DNA]</scope>
    <source>
        <strain evidence="1 2">DSM 21528</strain>
    </source>
</reference>
<dbReference type="STRING" id="183.GCA_002009735_02784"/>
<dbReference type="EMBL" id="JH597773">
    <property type="protein sequence ID" value="EHQ06273.1"/>
    <property type="molecule type" value="Genomic_DNA"/>
</dbReference>
<accession>H2CAB5</accession>
<gene>
    <name evidence="1" type="ORF">Lepil_1586</name>
</gene>
<organism evidence="1 2">
    <name type="scientific">Leptonema illini DSM 21528</name>
    <dbReference type="NCBI Taxonomy" id="929563"/>
    <lineage>
        <taxon>Bacteria</taxon>
        <taxon>Pseudomonadati</taxon>
        <taxon>Spirochaetota</taxon>
        <taxon>Spirochaetia</taxon>
        <taxon>Leptospirales</taxon>
        <taxon>Leptospiraceae</taxon>
        <taxon>Leptonema</taxon>
    </lineage>
</organism>
<evidence type="ECO:0000313" key="2">
    <source>
        <dbReference type="Proteomes" id="UP000005737"/>
    </source>
</evidence>
<protein>
    <submittedName>
        <fullName evidence="1">Uncharacterized protein</fullName>
    </submittedName>
</protein>
<dbReference type="RefSeq" id="WP_002771651.1">
    <property type="nucleotide sequence ID" value="NZ_JH597773.1"/>
</dbReference>
<dbReference type="AlphaFoldDB" id="H2CAB5"/>
<keyword evidence="2" id="KW-1185">Reference proteome</keyword>
<name>H2CAB5_9LEPT</name>
<evidence type="ECO:0000313" key="1">
    <source>
        <dbReference type="EMBL" id="EHQ06273.1"/>
    </source>
</evidence>